<dbReference type="GO" id="GO:0004792">
    <property type="term" value="F:thiosulfate-cyanide sulfurtransferase activity"/>
    <property type="evidence" value="ECO:0007669"/>
    <property type="project" value="TreeGrafter"/>
</dbReference>
<dbReference type="InterPro" id="IPR001763">
    <property type="entry name" value="Rhodanese-like_dom"/>
</dbReference>
<dbReference type="Pfam" id="PF00581">
    <property type="entry name" value="Rhodanese"/>
    <property type="match status" value="1"/>
</dbReference>
<dbReference type="AlphaFoldDB" id="A0A0S4XQB9"/>
<dbReference type="PANTHER" id="PTHR44086">
    <property type="entry name" value="THIOSULFATE SULFURTRANSFERASE RDL2, MITOCHONDRIAL-RELATED"/>
    <property type="match status" value="1"/>
</dbReference>
<feature type="domain" description="Rhodanese" evidence="1">
    <location>
        <begin position="46"/>
        <end position="141"/>
    </location>
</feature>
<gene>
    <name evidence="2" type="ORF">BN3087_870039</name>
</gene>
<organism evidence="2">
    <name type="scientific">Sulfurovum sp. enrichment culture clone C5</name>
    <dbReference type="NCBI Taxonomy" id="497650"/>
    <lineage>
        <taxon>Bacteria</taxon>
        <taxon>Pseudomonadati</taxon>
        <taxon>Campylobacterota</taxon>
        <taxon>Epsilonproteobacteria</taxon>
        <taxon>Campylobacterales</taxon>
        <taxon>Sulfurovaceae</taxon>
        <taxon>Sulfurovum</taxon>
        <taxon>environmental samples</taxon>
    </lineage>
</organism>
<dbReference type="SMART" id="SM00450">
    <property type="entry name" value="RHOD"/>
    <property type="match status" value="1"/>
</dbReference>
<protein>
    <submittedName>
        <fullName evidence="2">Putative Rhodanese/MoeB/ThiF domain protein</fullName>
    </submittedName>
</protein>
<dbReference type="PROSITE" id="PS50206">
    <property type="entry name" value="RHODANESE_3"/>
    <property type="match status" value="1"/>
</dbReference>
<dbReference type="EMBL" id="FAXN01000092">
    <property type="protein sequence ID" value="CUV66519.1"/>
    <property type="molecule type" value="Genomic_DNA"/>
</dbReference>
<proteinExistence type="predicted"/>
<sequence length="149" mass="16614">MPDSMHKKLESISVQCDEFFLNEHLSKLVEEANVSIPQIEVKDLAIDESIIMLDVREPEEFASGAIPAFINLAIPRGKLEFLAIEKIAKVYGQNAKIITYCLKGPRGSLAAMQLKKLGFANVSNLKGGIMEWIKSGKTIKNYMGEFRLV</sequence>
<dbReference type="CDD" id="cd00158">
    <property type="entry name" value="RHOD"/>
    <property type="match status" value="1"/>
</dbReference>
<evidence type="ECO:0000313" key="2">
    <source>
        <dbReference type="EMBL" id="CUV66519.1"/>
    </source>
</evidence>
<dbReference type="PANTHER" id="PTHR44086:SF10">
    <property type="entry name" value="THIOSULFATE SULFURTRANSFERASE_RHODANESE-LIKE DOMAIN-CONTAINING PROTEIN 3"/>
    <property type="match status" value="1"/>
</dbReference>
<reference evidence="2" key="1">
    <citation type="submission" date="2015-11" db="EMBL/GenBank/DDBJ databases">
        <authorList>
            <person name="Zhang Y."/>
            <person name="Guo Z."/>
        </authorList>
    </citation>
    <scope>NUCLEOTIDE SEQUENCE</scope>
    <source>
        <strain evidence="2">BN30871</strain>
    </source>
</reference>
<dbReference type="InterPro" id="IPR036873">
    <property type="entry name" value="Rhodanese-like_dom_sf"/>
</dbReference>
<accession>A0A0S4XQB9</accession>
<dbReference type="Gene3D" id="3.40.250.10">
    <property type="entry name" value="Rhodanese-like domain"/>
    <property type="match status" value="1"/>
</dbReference>
<name>A0A0S4XQB9_9BACT</name>
<dbReference type="SUPFAM" id="SSF52821">
    <property type="entry name" value="Rhodanese/Cell cycle control phosphatase"/>
    <property type="match status" value="1"/>
</dbReference>
<evidence type="ECO:0000259" key="1">
    <source>
        <dbReference type="PROSITE" id="PS50206"/>
    </source>
</evidence>